<reference evidence="1" key="1">
    <citation type="submission" date="2019-04" db="EMBL/GenBank/DDBJ databases">
        <title>Evolution of Biomass-Degrading Anaerobic Consortia Revealed by Metagenomics.</title>
        <authorList>
            <person name="Peng X."/>
        </authorList>
    </citation>
    <scope>NUCLEOTIDE SEQUENCE</scope>
    <source>
        <strain evidence="1">SIG551</strain>
    </source>
</reference>
<dbReference type="InterPro" id="IPR050275">
    <property type="entry name" value="PGM_Phosphatase"/>
</dbReference>
<proteinExistence type="predicted"/>
<dbReference type="AlphaFoldDB" id="A0A928KPH1"/>
<comment type="caution">
    <text evidence="1">The sequence shown here is derived from an EMBL/GenBank/DDBJ whole genome shotgun (WGS) entry which is preliminary data.</text>
</comment>
<dbReference type="GO" id="GO:0016791">
    <property type="term" value="F:phosphatase activity"/>
    <property type="evidence" value="ECO:0007669"/>
    <property type="project" value="TreeGrafter"/>
</dbReference>
<organism evidence="1 2">
    <name type="scientific">Faecalispora sporosphaeroides</name>
    <dbReference type="NCBI Taxonomy" id="1549"/>
    <lineage>
        <taxon>Bacteria</taxon>
        <taxon>Bacillati</taxon>
        <taxon>Bacillota</taxon>
        <taxon>Clostridia</taxon>
        <taxon>Eubacteriales</taxon>
        <taxon>Oscillospiraceae</taxon>
        <taxon>Faecalispora</taxon>
    </lineage>
</organism>
<dbReference type="InterPro" id="IPR029033">
    <property type="entry name" value="His_PPase_superfam"/>
</dbReference>
<dbReference type="EMBL" id="SVNY01000001">
    <property type="protein sequence ID" value="MBE6832372.1"/>
    <property type="molecule type" value="Genomic_DNA"/>
</dbReference>
<dbReference type="GO" id="GO:0005737">
    <property type="term" value="C:cytoplasm"/>
    <property type="evidence" value="ECO:0007669"/>
    <property type="project" value="TreeGrafter"/>
</dbReference>
<dbReference type="PANTHER" id="PTHR48100">
    <property type="entry name" value="BROAD-SPECIFICITY PHOSPHATASE YOR283W-RELATED"/>
    <property type="match status" value="1"/>
</dbReference>
<gene>
    <name evidence="1" type="ORF">E7512_02100</name>
</gene>
<dbReference type="SMART" id="SM00855">
    <property type="entry name" value="PGAM"/>
    <property type="match status" value="1"/>
</dbReference>
<name>A0A928KPH1_9FIRM</name>
<dbReference type="Gene3D" id="3.40.50.1240">
    <property type="entry name" value="Phosphoglycerate mutase-like"/>
    <property type="match status" value="1"/>
</dbReference>
<dbReference type="PANTHER" id="PTHR48100:SF1">
    <property type="entry name" value="HISTIDINE PHOSPHATASE FAMILY PROTEIN-RELATED"/>
    <property type="match status" value="1"/>
</dbReference>
<dbReference type="CDD" id="cd07067">
    <property type="entry name" value="HP_PGM_like"/>
    <property type="match status" value="1"/>
</dbReference>
<evidence type="ECO:0000313" key="2">
    <source>
        <dbReference type="Proteomes" id="UP000754750"/>
    </source>
</evidence>
<sequence length="234" mass="25978">MKSYLIHLIRHGVAEGNMLGQYIGRTDSPLCEQGIEQLLQIKQNQEYPAAQAYYSSPLTRCVQTMQILYPHAKPVLLDGLRECDFGDWEGKTAKELEGDPAFLRWMESGQQAAPPNGEDSRAFLYRVCSAFEQLVEELLRSGMTSAAVVTHGGVMMALLASYGLPRASAYEWMTEPGCGYTLRVTPGLWMRSMVAEVIATIPHGEQSAPREHTVVDLAREAANRAYGKEHSPEN</sequence>
<dbReference type="Pfam" id="PF00300">
    <property type="entry name" value="His_Phos_1"/>
    <property type="match status" value="1"/>
</dbReference>
<dbReference type="InterPro" id="IPR013078">
    <property type="entry name" value="His_Pase_superF_clade-1"/>
</dbReference>
<protein>
    <submittedName>
        <fullName evidence="1">Histidine phosphatase family protein</fullName>
    </submittedName>
</protein>
<accession>A0A928KPH1</accession>
<dbReference type="Proteomes" id="UP000754750">
    <property type="component" value="Unassembled WGS sequence"/>
</dbReference>
<evidence type="ECO:0000313" key="1">
    <source>
        <dbReference type="EMBL" id="MBE6832372.1"/>
    </source>
</evidence>
<dbReference type="RefSeq" id="WP_326839849.1">
    <property type="nucleotide sequence ID" value="NZ_SVNY01000001.1"/>
</dbReference>
<dbReference type="SUPFAM" id="SSF53254">
    <property type="entry name" value="Phosphoglycerate mutase-like"/>
    <property type="match status" value="1"/>
</dbReference>